<proteinExistence type="predicted"/>
<name>A0A6V8KXG5_9ACTN</name>
<accession>A0A6V8KXG5</accession>
<dbReference type="EMBL" id="BLPG01000001">
    <property type="protein sequence ID" value="GFJ87368.1"/>
    <property type="molecule type" value="Genomic_DNA"/>
</dbReference>
<keyword evidence="1" id="KW-0812">Transmembrane</keyword>
<evidence type="ECO:0000313" key="3">
    <source>
        <dbReference type="Proteomes" id="UP000482960"/>
    </source>
</evidence>
<keyword evidence="3" id="KW-1185">Reference proteome</keyword>
<keyword evidence="1" id="KW-0472">Membrane</keyword>
<protein>
    <submittedName>
        <fullName evidence="2">Uncharacterized protein</fullName>
    </submittedName>
</protein>
<comment type="caution">
    <text evidence="2">The sequence shown here is derived from an EMBL/GenBank/DDBJ whole genome shotgun (WGS) entry which is preliminary data.</text>
</comment>
<reference evidence="2 3" key="1">
    <citation type="submission" date="2020-03" db="EMBL/GenBank/DDBJ databases">
        <title>Whole genome shotgun sequence of Phytohabitans rumicis NBRC 108638.</title>
        <authorList>
            <person name="Komaki H."/>
            <person name="Tamura T."/>
        </authorList>
    </citation>
    <scope>NUCLEOTIDE SEQUENCE [LARGE SCALE GENOMIC DNA]</scope>
    <source>
        <strain evidence="2 3">NBRC 108638</strain>
    </source>
</reference>
<evidence type="ECO:0000313" key="2">
    <source>
        <dbReference type="EMBL" id="GFJ87368.1"/>
    </source>
</evidence>
<keyword evidence="1" id="KW-1133">Transmembrane helix</keyword>
<dbReference type="AlphaFoldDB" id="A0A6V8KXG5"/>
<organism evidence="2 3">
    <name type="scientific">Phytohabitans rumicis</name>
    <dbReference type="NCBI Taxonomy" id="1076125"/>
    <lineage>
        <taxon>Bacteria</taxon>
        <taxon>Bacillati</taxon>
        <taxon>Actinomycetota</taxon>
        <taxon>Actinomycetes</taxon>
        <taxon>Micromonosporales</taxon>
        <taxon>Micromonosporaceae</taxon>
    </lineage>
</organism>
<dbReference type="Proteomes" id="UP000482960">
    <property type="component" value="Unassembled WGS sequence"/>
</dbReference>
<evidence type="ECO:0000256" key="1">
    <source>
        <dbReference type="SAM" id="Phobius"/>
    </source>
</evidence>
<gene>
    <name evidence="2" type="ORF">Prum_010100</name>
</gene>
<sequence>MHDEVTAVDPKAMIGPRVAHVLRPIWVYFGPLKVVGIIFGAADVGRVRRYGLRRTVGNRGFRLRRKA</sequence>
<feature type="transmembrane region" description="Helical" evidence="1">
    <location>
        <begin position="25"/>
        <end position="44"/>
    </location>
</feature>
<reference evidence="2 3" key="2">
    <citation type="submission" date="2020-03" db="EMBL/GenBank/DDBJ databases">
        <authorList>
            <person name="Ichikawa N."/>
            <person name="Kimura A."/>
            <person name="Kitahashi Y."/>
            <person name="Uohara A."/>
        </authorList>
    </citation>
    <scope>NUCLEOTIDE SEQUENCE [LARGE SCALE GENOMIC DNA]</scope>
    <source>
        <strain evidence="2 3">NBRC 108638</strain>
    </source>
</reference>